<proteinExistence type="inferred from homology"/>
<dbReference type="Proteomes" id="UP000587070">
    <property type="component" value="Unassembled WGS sequence"/>
</dbReference>
<sequence>MHIFRPATCRALLLAAALVFAQPAAAEETLTPAPTATPVRSVPAVDLSRYLGKWYEIASFPLFFQRVCRGDTRAEYALRDDGDISVLNRCRTADGFAQVSGRAWAVEGSGNAQLKVQFFWPFRANYWVIGLDPDYRWAVVGNPNRRYLWILSRTPVLPAELLSAALQSAAEQGYDLEQLRYTVQGIGDAVEPATAQPAIPAN</sequence>
<dbReference type="PANTHER" id="PTHR10612">
    <property type="entry name" value="APOLIPOPROTEIN D"/>
    <property type="match status" value="1"/>
</dbReference>
<dbReference type="InterPro" id="IPR002446">
    <property type="entry name" value="Lipocalin_bac"/>
</dbReference>
<dbReference type="OrthoDB" id="9793905at2"/>
<dbReference type="CDD" id="cd19438">
    <property type="entry name" value="lipocalin_Blc-like"/>
    <property type="match status" value="1"/>
</dbReference>
<gene>
    <name evidence="4" type="ORF">GGD90_003045</name>
</gene>
<dbReference type="AlphaFoldDB" id="A0A840G9X4"/>
<keyword evidence="5" id="KW-1185">Reference proteome</keyword>
<dbReference type="PROSITE" id="PS00213">
    <property type="entry name" value="LIPOCALIN"/>
    <property type="match status" value="1"/>
</dbReference>
<dbReference type="GO" id="GO:0008289">
    <property type="term" value="F:lipid binding"/>
    <property type="evidence" value="ECO:0007669"/>
    <property type="project" value="UniProtKB-UniRule"/>
</dbReference>
<accession>A0A840G9X4</accession>
<dbReference type="InterPro" id="IPR012674">
    <property type="entry name" value="Calycin"/>
</dbReference>
<dbReference type="InterPro" id="IPR022271">
    <property type="entry name" value="Lipocalin_ApoD"/>
</dbReference>
<comment type="function">
    <text evidence="2">Involved in the storage or transport of lipids necessary for membrane maintenance under stressful conditions. Displays a binding preference for lysophospholipids.</text>
</comment>
<dbReference type="GO" id="GO:0009279">
    <property type="term" value="C:cell outer membrane"/>
    <property type="evidence" value="ECO:0007669"/>
    <property type="project" value="UniProtKB-SubCell"/>
</dbReference>
<dbReference type="PRINTS" id="PR01171">
    <property type="entry name" value="BCTLIPOCALIN"/>
</dbReference>
<keyword evidence="2" id="KW-0472">Membrane</keyword>
<dbReference type="InterPro" id="IPR022272">
    <property type="entry name" value="Lipocalin_CS"/>
</dbReference>
<feature type="signal peptide" evidence="2">
    <location>
        <begin position="1"/>
        <end position="26"/>
    </location>
</feature>
<reference evidence="4 5" key="1">
    <citation type="submission" date="2020-08" db="EMBL/GenBank/DDBJ databases">
        <title>Genome sequencing of Purple Non-Sulfur Bacteria from various extreme environments.</title>
        <authorList>
            <person name="Mayer M."/>
        </authorList>
    </citation>
    <scope>NUCLEOTIDE SEQUENCE [LARGE SCALE GENOMIC DNA]</scope>
    <source>
        <strain evidence="4 5">2761</strain>
    </source>
</reference>
<evidence type="ECO:0000256" key="1">
    <source>
        <dbReference type="ARBA" id="ARBA00006889"/>
    </source>
</evidence>
<dbReference type="Gene3D" id="2.40.128.20">
    <property type="match status" value="1"/>
</dbReference>
<dbReference type="PIRSF" id="PIRSF036893">
    <property type="entry name" value="Lipocalin_ApoD"/>
    <property type="match status" value="1"/>
</dbReference>
<evidence type="ECO:0000313" key="5">
    <source>
        <dbReference type="Proteomes" id="UP000587070"/>
    </source>
</evidence>
<keyword evidence="2 4" id="KW-0449">Lipoprotein</keyword>
<comment type="subunit">
    <text evidence="2">Homodimer.</text>
</comment>
<dbReference type="InterPro" id="IPR000566">
    <property type="entry name" value="Lipocln_cytosolic_FA-bd_dom"/>
</dbReference>
<keyword evidence="2" id="KW-0446">Lipid-binding</keyword>
<evidence type="ECO:0000259" key="3">
    <source>
        <dbReference type="Pfam" id="PF08212"/>
    </source>
</evidence>
<dbReference type="GO" id="GO:0006950">
    <property type="term" value="P:response to stress"/>
    <property type="evidence" value="ECO:0007669"/>
    <property type="project" value="UniProtKB-ARBA"/>
</dbReference>
<dbReference type="PANTHER" id="PTHR10612:SF34">
    <property type="entry name" value="APOLIPOPROTEIN D"/>
    <property type="match status" value="1"/>
</dbReference>
<dbReference type="RefSeq" id="WP_153114733.1">
    <property type="nucleotide sequence ID" value="NZ_JACIGE010000012.1"/>
</dbReference>
<dbReference type="SUPFAM" id="SSF50814">
    <property type="entry name" value="Lipocalins"/>
    <property type="match status" value="1"/>
</dbReference>
<evidence type="ECO:0000313" key="4">
    <source>
        <dbReference type="EMBL" id="MBB4248646.1"/>
    </source>
</evidence>
<feature type="domain" description="Lipocalin/cytosolic fatty-acid binding" evidence="3">
    <location>
        <begin position="45"/>
        <end position="184"/>
    </location>
</feature>
<protein>
    <recommendedName>
        <fullName evidence="2">Outer membrane lipoprotein Blc</fullName>
    </recommendedName>
</protein>
<keyword evidence="2" id="KW-0998">Cell outer membrane</keyword>
<feature type="chain" id="PRO_5033202166" description="Outer membrane lipoprotein Blc" evidence="2">
    <location>
        <begin position="27"/>
        <end position="202"/>
    </location>
</feature>
<name>A0A840G9X4_RHOTE</name>
<keyword evidence="2" id="KW-0732">Signal</keyword>
<dbReference type="EMBL" id="JACIGE010000012">
    <property type="protein sequence ID" value="MBB4248646.1"/>
    <property type="molecule type" value="Genomic_DNA"/>
</dbReference>
<organism evidence="4 5">
    <name type="scientific">Rhodocyclus tenuis</name>
    <name type="common">Rhodospirillum tenue</name>
    <dbReference type="NCBI Taxonomy" id="1066"/>
    <lineage>
        <taxon>Bacteria</taxon>
        <taxon>Pseudomonadati</taxon>
        <taxon>Pseudomonadota</taxon>
        <taxon>Betaproteobacteria</taxon>
        <taxon>Rhodocyclales</taxon>
        <taxon>Rhodocyclaceae</taxon>
        <taxon>Rhodocyclus</taxon>
    </lineage>
</organism>
<comment type="similarity">
    <text evidence="1 2">Belongs to the calycin superfamily. Lipocalin family.</text>
</comment>
<comment type="subcellular location">
    <subcellularLocation>
        <location evidence="2">Cell outer membrane</location>
    </subcellularLocation>
</comment>
<evidence type="ECO:0000256" key="2">
    <source>
        <dbReference type="PIRNR" id="PIRNR036893"/>
    </source>
</evidence>
<comment type="caution">
    <text evidence="4">The sequence shown here is derived from an EMBL/GenBank/DDBJ whole genome shotgun (WGS) entry which is preliminary data.</text>
</comment>
<dbReference type="Pfam" id="PF08212">
    <property type="entry name" value="Lipocalin_2"/>
    <property type="match status" value="1"/>
</dbReference>
<dbReference type="InterPro" id="IPR047202">
    <property type="entry name" value="Lipocalin_Blc-like_dom"/>
</dbReference>